<accession>A0A0A8YBF0</accession>
<name>A0A0A8YBF0_ARUDO</name>
<proteinExistence type="predicted"/>
<organism evidence="1">
    <name type="scientific">Arundo donax</name>
    <name type="common">Giant reed</name>
    <name type="synonym">Donax arundinaceus</name>
    <dbReference type="NCBI Taxonomy" id="35708"/>
    <lineage>
        <taxon>Eukaryota</taxon>
        <taxon>Viridiplantae</taxon>
        <taxon>Streptophyta</taxon>
        <taxon>Embryophyta</taxon>
        <taxon>Tracheophyta</taxon>
        <taxon>Spermatophyta</taxon>
        <taxon>Magnoliopsida</taxon>
        <taxon>Liliopsida</taxon>
        <taxon>Poales</taxon>
        <taxon>Poaceae</taxon>
        <taxon>PACMAD clade</taxon>
        <taxon>Arundinoideae</taxon>
        <taxon>Arundineae</taxon>
        <taxon>Arundo</taxon>
    </lineage>
</organism>
<reference evidence="1" key="2">
    <citation type="journal article" date="2015" name="Data Brief">
        <title>Shoot transcriptome of the giant reed, Arundo donax.</title>
        <authorList>
            <person name="Barrero R.A."/>
            <person name="Guerrero F.D."/>
            <person name="Moolhuijzen P."/>
            <person name="Goolsby J.A."/>
            <person name="Tidwell J."/>
            <person name="Bellgard S.E."/>
            <person name="Bellgard M.I."/>
        </authorList>
    </citation>
    <scope>NUCLEOTIDE SEQUENCE</scope>
    <source>
        <tissue evidence="1">Shoot tissue taken approximately 20 cm above the soil surface</tissue>
    </source>
</reference>
<sequence>MRIRGGCPQGDP</sequence>
<reference evidence="1" key="1">
    <citation type="submission" date="2014-09" db="EMBL/GenBank/DDBJ databases">
        <authorList>
            <person name="Magalhaes I.L.F."/>
            <person name="Oliveira U."/>
            <person name="Santos F.R."/>
            <person name="Vidigal T.H.D.A."/>
            <person name="Brescovit A.D."/>
            <person name="Santos A.J."/>
        </authorList>
    </citation>
    <scope>NUCLEOTIDE SEQUENCE</scope>
    <source>
        <tissue evidence="1">Shoot tissue taken approximately 20 cm above the soil surface</tissue>
    </source>
</reference>
<protein>
    <submittedName>
        <fullName evidence="1">Uncharacterized protein</fullName>
    </submittedName>
</protein>
<evidence type="ECO:0000313" key="1">
    <source>
        <dbReference type="EMBL" id="JAD20802.1"/>
    </source>
</evidence>
<dbReference type="EMBL" id="GBRH01277093">
    <property type="protein sequence ID" value="JAD20802.1"/>
    <property type="molecule type" value="Transcribed_RNA"/>
</dbReference>